<dbReference type="WBParaSite" id="RSKR_0000183600.1">
    <property type="protein sequence ID" value="RSKR_0000183600.1"/>
    <property type="gene ID" value="RSKR_0000183600"/>
</dbReference>
<accession>A0AC35TL02</accession>
<proteinExistence type="predicted"/>
<reference evidence="2" key="1">
    <citation type="submission" date="2016-11" db="UniProtKB">
        <authorList>
            <consortium name="WormBaseParasite"/>
        </authorList>
    </citation>
    <scope>IDENTIFICATION</scope>
    <source>
        <strain evidence="2">KR3021</strain>
    </source>
</reference>
<protein>
    <submittedName>
        <fullName evidence="2">Programmed cell death protein 4</fullName>
    </submittedName>
</protein>
<sequence length="416" mass="47142">MSYSRSRCNSERFDDPEVLAEIQFAKDSGTDYNPDIEQTNGKRSRNNSTKSLEKPTFAKSPSKPRARKNSTKAEKKARSRGISGCSTKKSKSFSDDYEYGSDDIDHDSSEDYDSDGNDDYQCYKSDGEKQSIEMALVDYFSSLDQNIAVTELHPYMQTEDGAFKTLSKVIAYPLEHGDNTLYEAVSVLVNALLEEESKDDGEEMRETLLRSIEDILLNITDWILDCPKIKDLFAMFLARLALDGVFDARYLTTMRMKVNMVEEASDCIMKASTLVQNPDRLHDILPKLGEFRSLEVLSDEIGKILRDLAHGQSIEDTRVKLSALNVPMYKHEIVYQAALLSANENDKTITTLLGELITSMYLEKEISHYYVSSGLHRFFADIDGKQIKVCKEETKGFMNVLREHTVLEADEMIGCN</sequence>
<dbReference type="Proteomes" id="UP000095286">
    <property type="component" value="Unplaced"/>
</dbReference>
<organism evidence="1 2">
    <name type="scientific">Rhabditophanes sp. KR3021</name>
    <dbReference type="NCBI Taxonomy" id="114890"/>
    <lineage>
        <taxon>Eukaryota</taxon>
        <taxon>Metazoa</taxon>
        <taxon>Ecdysozoa</taxon>
        <taxon>Nematoda</taxon>
        <taxon>Chromadorea</taxon>
        <taxon>Rhabditida</taxon>
        <taxon>Tylenchina</taxon>
        <taxon>Panagrolaimomorpha</taxon>
        <taxon>Strongyloidoidea</taxon>
        <taxon>Alloionematidae</taxon>
        <taxon>Rhabditophanes</taxon>
    </lineage>
</organism>
<name>A0AC35TL02_9BILA</name>
<evidence type="ECO:0000313" key="2">
    <source>
        <dbReference type="WBParaSite" id="RSKR_0000183600.1"/>
    </source>
</evidence>
<evidence type="ECO:0000313" key="1">
    <source>
        <dbReference type="Proteomes" id="UP000095286"/>
    </source>
</evidence>